<dbReference type="UniPathway" id="UPA00196"/>
<comment type="subcellular location">
    <subcellularLocation>
        <location evidence="1 11">Endoplasmic reticulum membrane</location>
        <topology evidence="1 11">Multi-pass membrane protein</topology>
    </subcellularLocation>
</comment>
<proteinExistence type="inferred from homology"/>
<organism evidence="12 13">
    <name type="scientific">Symbiodinium pilosum</name>
    <name type="common">Dinoflagellate</name>
    <dbReference type="NCBI Taxonomy" id="2952"/>
    <lineage>
        <taxon>Eukaryota</taxon>
        <taxon>Sar</taxon>
        <taxon>Alveolata</taxon>
        <taxon>Dinophyceae</taxon>
        <taxon>Suessiales</taxon>
        <taxon>Symbiodiniaceae</taxon>
        <taxon>Symbiodinium</taxon>
    </lineage>
</organism>
<dbReference type="GO" id="GO:0004376">
    <property type="term" value="F:GPI mannosyltransferase activity"/>
    <property type="evidence" value="ECO:0007669"/>
    <property type="project" value="InterPro"/>
</dbReference>
<protein>
    <recommendedName>
        <fullName evidence="11">GPI mannosyltransferase 1</fullName>
        <ecNumber evidence="11">2.4.1.-</ecNumber>
    </recommendedName>
    <alternativeName>
        <fullName evidence="11">GPI mannosyltransferase I</fullName>
    </alternativeName>
</protein>
<keyword evidence="4 11" id="KW-0337">GPI-anchor biosynthesis</keyword>
<feature type="transmembrane region" description="Helical" evidence="11">
    <location>
        <begin position="288"/>
        <end position="315"/>
    </location>
</feature>
<keyword evidence="8 11" id="KW-0256">Endoplasmic reticulum</keyword>
<keyword evidence="10 11" id="KW-0472">Membrane</keyword>
<evidence type="ECO:0000256" key="1">
    <source>
        <dbReference type="ARBA" id="ARBA00004477"/>
    </source>
</evidence>
<keyword evidence="7 11" id="KW-0812">Transmembrane</keyword>
<evidence type="ECO:0000256" key="2">
    <source>
        <dbReference type="ARBA" id="ARBA00004687"/>
    </source>
</evidence>
<comment type="caution">
    <text evidence="12">The sequence shown here is derived from an EMBL/GenBank/DDBJ whole genome shotgun (WGS) entry which is preliminary data.</text>
</comment>
<dbReference type="PANTHER" id="PTHR12886">
    <property type="entry name" value="PIG-M MANNOSYLTRANSFERASE"/>
    <property type="match status" value="1"/>
</dbReference>
<evidence type="ECO:0000256" key="3">
    <source>
        <dbReference type="ARBA" id="ARBA00011071"/>
    </source>
</evidence>
<dbReference type="PANTHER" id="PTHR12886:SF0">
    <property type="entry name" value="GPI MANNOSYLTRANSFERASE 1"/>
    <property type="match status" value="1"/>
</dbReference>
<evidence type="ECO:0000256" key="5">
    <source>
        <dbReference type="ARBA" id="ARBA00022676"/>
    </source>
</evidence>
<name>A0A812S0R7_SYMPI</name>
<dbReference type="InterPro" id="IPR007704">
    <property type="entry name" value="PIG-M"/>
</dbReference>
<feature type="transmembrane region" description="Helical" evidence="11">
    <location>
        <begin position="148"/>
        <end position="167"/>
    </location>
</feature>
<evidence type="ECO:0000256" key="11">
    <source>
        <dbReference type="RuleBase" id="RU365064"/>
    </source>
</evidence>
<feature type="transmembrane region" description="Helical" evidence="11">
    <location>
        <begin position="346"/>
        <end position="364"/>
    </location>
</feature>
<dbReference type="GO" id="GO:0006506">
    <property type="term" value="P:GPI anchor biosynthetic process"/>
    <property type="evidence" value="ECO:0007669"/>
    <property type="project" value="UniProtKB-UniPathway"/>
</dbReference>
<reference evidence="12" key="1">
    <citation type="submission" date="2021-02" db="EMBL/GenBank/DDBJ databases">
        <authorList>
            <person name="Dougan E. K."/>
            <person name="Rhodes N."/>
            <person name="Thang M."/>
            <person name="Chan C."/>
        </authorList>
    </citation>
    <scope>NUCLEOTIDE SEQUENCE</scope>
</reference>
<keyword evidence="5 11" id="KW-0328">Glycosyltransferase</keyword>
<keyword evidence="13" id="KW-1185">Reference proteome</keyword>
<keyword evidence="6 11" id="KW-0808">Transferase</keyword>
<feature type="transmembrane region" description="Helical" evidence="11">
    <location>
        <begin position="173"/>
        <end position="201"/>
    </location>
</feature>
<feature type="transmembrane region" description="Helical" evidence="11">
    <location>
        <begin position="321"/>
        <end position="339"/>
    </location>
</feature>
<dbReference type="Proteomes" id="UP000649617">
    <property type="component" value="Unassembled WGS sequence"/>
</dbReference>
<dbReference type="EC" id="2.4.1.-" evidence="11"/>
<evidence type="ECO:0000256" key="8">
    <source>
        <dbReference type="ARBA" id="ARBA00022824"/>
    </source>
</evidence>
<evidence type="ECO:0000313" key="12">
    <source>
        <dbReference type="EMBL" id="CAE7458038.1"/>
    </source>
</evidence>
<dbReference type="GO" id="GO:0051751">
    <property type="term" value="F:alpha-1,4-mannosyltransferase activity"/>
    <property type="evidence" value="ECO:0007669"/>
    <property type="project" value="InterPro"/>
</dbReference>
<feature type="transmembrane region" description="Helical" evidence="11">
    <location>
        <begin position="213"/>
        <end position="237"/>
    </location>
</feature>
<comment type="similarity">
    <text evidence="3 11">Belongs to the PIGM family.</text>
</comment>
<comment type="function">
    <text evidence="11">Catalytic subunit of the glycosylphosphatidylinositol-mannosyltransferase I complex which catalyzes the transfer of the first mannose, via an alpha-1,4 bond from a dolichol-phosphate-mannose (Dol-P-Man) to the glucosaminyl acyl phosphatidylinositol (GlcN-(acyl)PI) intermediate to generate alpha-D-Man-(1-&gt;4)-alpha-D-GlcN-(1-&gt;6)-(1-radyl,2-acyl-sn-glycero-3-phospho)-2-acyl-inositol and participates in the sixth step of the glycosylphosphatidylinositol-anchor biosynthesis.</text>
</comment>
<feature type="transmembrane region" description="Helical" evidence="11">
    <location>
        <begin position="376"/>
        <end position="392"/>
    </location>
</feature>
<dbReference type="OrthoDB" id="1741594at2759"/>
<evidence type="ECO:0000256" key="6">
    <source>
        <dbReference type="ARBA" id="ARBA00022679"/>
    </source>
</evidence>
<evidence type="ECO:0000256" key="10">
    <source>
        <dbReference type="ARBA" id="ARBA00023136"/>
    </source>
</evidence>
<evidence type="ECO:0000313" key="13">
    <source>
        <dbReference type="Proteomes" id="UP000649617"/>
    </source>
</evidence>
<evidence type="ECO:0000256" key="7">
    <source>
        <dbReference type="ARBA" id="ARBA00022692"/>
    </source>
</evidence>
<sequence length="406" mass="46003">MDAWLEFIEKVPPKAFIVAGAFLRLFLIAVAEVQDYLAEVPYTDVDYQVFTDAAESMAMGMSPYEGRTALLAAEATRYRYTPLLAFILLPNTWLHKVRSYQVRALMIAAHGLQAFLQHKGSSCNLGLALWLFNPFCFTISTRGSGESVVVVLIYVARPFMLVVIYCLEVRQNWFLAAVCYGVAIHWRIYPAVYALPIAIFLVGSGQIQNLLRLVAFGTVSAAVLFGLGLMCYQLYGYEFLECSYLHHGRRRDPQHNFSVYFYPVALYMEGAFQGQVPDVARYAALPQIFLCACFGASTRAGLAVAMLLQTLAFVATNKVLTAQYFVWWLCLIPMALPGLRSHARLLRSLLVWMLAEVHWLLWAYLLEFRKLPVRPVVWMASLIFFAAHLHILREVWRSSQVKVHAS</sequence>
<gene>
    <name evidence="12" type="primary">PIGM</name>
    <name evidence="12" type="ORF">SPIL2461_LOCUS11297</name>
</gene>
<accession>A0A812S0R7</accession>
<keyword evidence="9 11" id="KW-1133">Transmembrane helix</keyword>
<evidence type="ECO:0000256" key="4">
    <source>
        <dbReference type="ARBA" id="ARBA00022502"/>
    </source>
</evidence>
<dbReference type="Pfam" id="PF05007">
    <property type="entry name" value="Mannosyl_trans"/>
    <property type="match status" value="1"/>
</dbReference>
<dbReference type="GO" id="GO:0005789">
    <property type="term" value="C:endoplasmic reticulum membrane"/>
    <property type="evidence" value="ECO:0007669"/>
    <property type="project" value="UniProtKB-SubCell"/>
</dbReference>
<dbReference type="GO" id="GO:1990529">
    <property type="term" value="C:glycosylphosphatidylinositol-mannosyltransferase I complex"/>
    <property type="evidence" value="ECO:0007669"/>
    <property type="project" value="TreeGrafter"/>
</dbReference>
<comment type="pathway">
    <text evidence="2 11">Glycolipid biosynthesis; glycosylphosphatidylinositol-anchor biosynthesis.</text>
</comment>
<dbReference type="AlphaFoldDB" id="A0A812S0R7"/>
<dbReference type="EMBL" id="CAJNIZ010022112">
    <property type="protein sequence ID" value="CAE7458038.1"/>
    <property type="molecule type" value="Genomic_DNA"/>
</dbReference>
<evidence type="ECO:0000256" key="9">
    <source>
        <dbReference type="ARBA" id="ARBA00022989"/>
    </source>
</evidence>